<evidence type="ECO:0000256" key="2">
    <source>
        <dbReference type="ARBA" id="ARBA00022679"/>
    </source>
</evidence>
<dbReference type="SUPFAM" id="SSF53756">
    <property type="entry name" value="UDP-Glycosyltransferase/glycogen phosphorylase"/>
    <property type="match status" value="1"/>
</dbReference>
<organism evidence="5 6">
    <name type="scientific">Citricoccus nitrophenolicus</name>
    <dbReference type="NCBI Taxonomy" id="863575"/>
    <lineage>
        <taxon>Bacteria</taxon>
        <taxon>Bacillati</taxon>
        <taxon>Actinomycetota</taxon>
        <taxon>Actinomycetes</taxon>
        <taxon>Micrococcales</taxon>
        <taxon>Micrococcaceae</taxon>
        <taxon>Citricoccus</taxon>
    </lineage>
</organism>
<evidence type="ECO:0000259" key="4">
    <source>
        <dbReference type="Pfam" id="PF13439"/>
    </source>
</evidence>
<dbReference type="Proteomes" id="UP001484097">
    <property type="component" value="Unassembled WGS sequence"/>
</dbReference>
<dbReference type="GO" id="GO:0016757">
    <property type="term" value="F:glycosyltransferase activity"/>
    <property type="evidence" value="ECO:0007669"/>
    <property type="project" value="UniProtKB-KW"/>
</dbReference>
<accession>A0ABV0IFD4</accession>
<evidence type="ECO:0000259" key="3">
    <source>
        <dbReference type="Pfam" id="PF00534"/>
    </source>
</evidence>
<evidence type="ECO:0000313" key="6">
    <source>
        <dbReference type="Proteomes" id="UP001484097"/>
    </source>
</evidence>
<keyword evidence="6" id="KW-1185">Reference proteome</keyword>
<dbReference type="Pfam" id="PF00534">
    <property type="entry name" value="Glycos_transf_1"/>
    <property type="match status" value="1"/>
</dbReference>
<dbReference type="PANTHER" id="PTHR12526:SF595">
    <property type="entry name" value="BLL5217 PROTEIN"/>
    <property type="match status" value="1"/>
</dbReference>
<dbReference type="Gene3D" id="3.40.50.2000">
    <property type="entry name" value="Glycogen Phosphorylase B"/>
    <property type="match status" value="2"/>
</dbReference>
<dbReference type="InterPro" id="IPR001296">
    <property type="entry name" value="Glyco_trans_1"/>
</dbReference>
<comment type="caution">
    <text evidence="5">The sequence shown here is derived from an EMBL/GenBank/DDBJ whole genome shotgun (WGS) entry which is preliminary data.</text>
</comment>
<dbReference type="EMBL" id="JBDXMX010000002">
    <property type="protein sequence ID" value="MEO9246851.1"/>
    <property type="molecule type" value="Genomic_DNA"/>
</dbReference>
<sequence>MRIAVLAHLHHPIRSPYAGGLEMHTDLMVRRMVRIGHDVTVFAKAGSLTSGTLVPLLDEGFDTTVRVPGDIHRVRATLADAMTEACRQVRAGGFDVVLNNSLSPVPLTDLRSLPMVTVLHTPATLTEVLAVLDDPAWEPPEHHRWLSVSAANALAWNHRLPNISVVPNGIDPSVWRSTVPPVPGRAVWTGRITAEKGLHLAIPAARAAGMDLHFAGPVSDPDYFRQQVEPLLGPDTLYRGHLGHHELPDLLASGEVYLATPLWAEPFGLATVEAMALGTPVAAFLTGAMGEIVGPRAGDLAVHHSVPALSDSIRVARGRDRVGVQTWSRRFSADRMVASYLSVLRKTAERAGTLPQPGPGWTPLGDQLTAEVRDTIDAPPTGPDDDGSLVLKTVQTVR</sequence>
<dbReference type="PANTHER" id="PTHR12526">
    <property type="entry name" value="GLYCOSYLTRANSFERASE"/>
    <property type="match status" value="1"/>
</dbReference>
<protein>
    <submittedName>
        <fullName evidence="5">Glycosyltransferase</fullName>
        <ecNumber evidence="5">2.4.-.-</ecNumber>
    </submittedName>
</protein>
<gene>
    <name evidence="5" type="ORF">ABDK96_04080</name>
</gene>
<dbReference type="InterPro" id="IPR028098">
    <property type="entry name" value="Glyco_trans_4-like_N"/>
</dbReference>
<evidence type="ECO:0000313" key="5">
    <source>
        <dbReference type="EMBL" id="MEO9246851.1"/>
    </source>
</evidence>
<keyword evidence="1 5" id="KW-0328">Glycosyltransferase</keyword>
<evidence type="ECO:0000256" key="1">
    <source>
        <dbReference type="ARBA" id="ARBA00022676"/>
    </source>
</evidence>
<name>A0ABV0IFD4_9MICC</name>
<reference evidence="5 6" key="1">
    <citation type="submission" date="2024-05" db="EMBL/GenBank/DDBJ databases">
        <authorList>
            <person name="Yi C."/>
        </authorList>
    </citation>
    <scope>NUCLEOTIDE SEQUENCE [LARGE SCALE GENOMIC DNA]</scope>
    <source>
        <strain evidence="5 6">XS13</strain>
    </source>
</reference>
<keyword evidence="2 5" id="KW-0808">Transferase</keyword>
<feature type="domain" description="Glycosyl transferase family 1" evidence="3">
    <location>
        <begin position="189"/>
        <end position="314"/>
    </location>
</feature>
<dbReference type="RefSeq" id="WP_347919172.1">
    <property type="nucleotide sequence ID" value="NZ_JBDXMX010000002.1"/>
</dbReference>
<feature type="domain" description="Glycosyltransferase subfamily 4-like N-terminal" evidence="4">
    <location>
        <begin position="19"/>
        <end position="173"/>
    </location>
</feature>
<proteinExistence type="predicted"/>
<dbReference type="EC" id="2.4.-.-" evidence="5"/>
<dbReference type="Pfam" id="PF13439">
    <property type="entry name" value="Glyco_transf_4"/>
    <property type="match status" value="1"/>
</dbReference>